<feature type="region of interest" description="Disordered" evidence="1">
    <location>
        <begin position="708"/>
        <end position="727"/>
    </location>
</feature>
<dbReference type="InterPro" id="IPR027417">
    <property type="entry name" value="P-loop_NTPase"/>
</dbReference>
<dbReference type="PANTHER" id="PTHR34985">
    <property type="entry name" value="SLR0554 PROTEIN"/>
    <property type="match status" value="1"/>
</dbReference>
<name>A0A7X3SNC2_9HYPH</name>
<accession>A0A7X3SNC2</accession>
<sequence>MRECTRDETHLLRRLSGGAPETAEAVTFLQAMSPDGPWHLVAISSDQTVRAKTFDSDELDALSAWIDERQGMENIYFHVNYLTPEIRDKKATKAVIQKAIYLHVDVDDLGALSRIEQYSPTPTVVVFSGGGYQAFWRLSEDCFDLDRIERCNKAIAAGLGGDKCHNVDRIMRLPGTINVPNAKKRAAGRKPTLAYVVGELTKWDRVYSIDEFSEGAPEPSPTSPQASAMRVTPISLDDLPLSVTAAVRAVIKIGDDPGRPRNSEAPRYPSRSEAVFHVACELVRAGCSEEIIAGVLTNQDLGISVSVVEKRNPVQYALRQARSARAAIEEGWPDCDKRGNPLPTMRNSVTAIRRLGISCAYDRFRMRKVLGGNQLEDHQGEISDDACMLLRGMILAQYGFDPRSEHVRDAISLLCLENAFHPIQQMLDGLIWDGVPRIDRWMTTYLGAEDTPLNCAISRIVLVAAIRRVRQPGVKFDQVVVLEGPQGTGKSSALVVLAGPGNHSDQEIITADTRTQMEMLQGIWIYELGEIEGFNKAEINKIKAFVSRTADRSRMAYAHYAVERPRQAIFIGTTNEAKYLRDQTGNRRFWPVKTGSIDLEALRQDRDQLWAEAAYREAQGESIVLPKALWAAAAIEQAERLEDDPWLERLSVERGTAHDEVVRVFTQELLAGALQIPPERQTQAHTKRLATLMRKLGWEGKKFNIGGQTIRGYERPKPEGHHDKPKF</sequence>
<reference evidence="4 5" key="1">
    <citation type="submission" date="2019-12" db="EMBL/GenBank/DDBJ databases">
        <authorList>
            <person name="Yuan C.-G."/>
        </authorList>
    </citation>
    <scope>NUCLEOTIDE SEQUENCE [LARGE SCALE GENOMIC DNA]</scope>
    <source>
        <strain evidence="4 5">KCTC 23863</strain>
    </source>
</reference>
<feature type="compositionally biased region" description="Basic and acidic residues" evidence="1">
    <location>
        <begin position="712"/>
        <end position="727"/>
    </location>
</feature>
<reference evidence="4 5" key="2">
    <citation type="submission" date="2020-01" db="EMBL/GenBank/DDBJ databases">
        <title>Microvirga sp. nov., an arsenate reduction bacterium isolated from Tibet hotspring sediments.</title>
        <authorList>
            <person name="Xian W.-D."/>
            <person name="Li W.-J."/>
        </authorList>
    </citation>
    <scope>NUCLEOTIDE SEQUENCE [LARGE SCALE GENOMIC DNA]</scope>
    <source>
        <strain evidence="4 5">KCTC 23863</strain>
    </source>
</reference>
<evidence type="ECO:0008006" key="6">
    <source>
        <dbReference type="Google" id="ProtNLM"/>
    </source>
</evidence>
<dbReference type="InterPro" id="IPR007936">
    <property type="entry name" value="VapE-like_dom"/>
</dbReference>
<evidence type="ECO:0000259" key="3">
    <source>
        <dbReference type="Pfam" id="PF16793"/>
    </source>
</evidence>
<feature type="domain" description="Virulence-associated protein E-like" evidence="2">
    <location>
        <begin position="427"/>
        <end position="640"/>
    </location>
</feature>
<evidence type="ECO:0000313" key="5">
    <source>
        <dbReference type="Proteomes" id="UP000436483"/>
    </source>
</evidence>
<comment type="caution">
    <text evidence="4">The sequence shown here is derived from an EMBL/GenBank/DDBJ whole genome shotgun (WGS) entry which is preliminary data.</text>
</comment>
<proteinExistence type="predicted"/>
<dbReference type="InterPro" id="IPR039459">
    <property type="entry name" value="RepB-like_DNA_primase_dom"/>
</dbReference>
<evidence type="ECO:0000313" key="4">
    <source>
        <dbReference type="EMBL" id="MXQ11256.1"/>
    </source>
</evidence>
<dbReference type="AlphaFoldDB" id="A0A7X3SNC2"/>
<evidence type="ECO:0000256" key="1">
    <source>
        <dbReference type="SAM" id="MobiDB-lite"/>
    </source>
</evidence>
<evidence type="ECO:0000259" key="2">
    <source>
        <dbReference type="Pfam" id="PF05272"/>
    </source>
</evidence>
<feature type="domain" description="RepB-like DNA primase" evidence="3">
    <location>
        <begin position="64"/>
        <end position="191"/>
    </location>
</feature>
<dbReference type="OrthoDB" id="9763644at2"/>
<organism evidence="4 5">
    <name type="scientific">Microvirga makkahensis</name>
    <dbReference type="NCBI Taxonomy" id="1128670"/>
    <lineage>
        <taxon>Bacteria</taxon>
        <taxon>Pseudomonadati</taxon>
        <taxon>Pseudomonadota</taxon>
        <taxon>Alphaproteobacteria</taxon>
        <taxon>Hyphomicrobiales</taxon>
        <taxon>Methylobacteriaceae</taxon>
        <taxon>Microvirga</taxon>
    </lineage>
</organism>
<dbReference type="EMBL" id="WURB01000004">
    <property type="protein sequence ID" value="MXQ11256.1"/>
    <property type="molecule type" value="Genomic_DNA"/>
</dbReference>
<dbReference type="PANTHER" id="PTHR34985:SF1">
    <property type="entry name" value="SLR0554 PROTEIN"/>
    <property type="match status" value="1"/>
</dbReference>
<dbReference type="Gene3D" id="3.30.70.1790">
    <property type="entry name" value="RepB DNA-primase, N-terminal domain"/>
    <property type="match status" value="1"/>
</dbReference>
<dbReference type="Pfam" id="PF05272">
    <property type="entry name" value="VapE-like_dom"/>
    <property type="match status" value="1"/>
</dbReference>
<dbReference type="Proteomes" id="UP000436483">
    <property type="component" value="Unassembled WGS sequence"/>
</dbReference>
<dbReference type="SUPFAM" id="SSF52540">
    <property type="entry name" value="P-loop containing nucleoside triphosphate hydrolases"/>
    <property type="match status" value="1"/>
</dbReference>
<dbReference type="RefSeq" id="WP_160883854.1">
    <property type="nucleotide sequence ID" value="NZ_WURB01000004.1"/>
</dbReference>
<protein>
    <recommendedName>
        <fullName evidence="6">Virulence-associated protein E</fullName>
    </recommendedName>
</protein>
<dbReference type="Pfam" id="PF16793">
    <property type="entry name" value="RepB_primase"/>
    <property type="match status" value="1"/>
</dbReference>
<gene>
    <name evidence="4" type="ORF">GR328_07280</name>
</gene>
<keyword evidence="5" id="KW-1185">Reference proteome</keyword>